<dbReference type="RefSeq" id="YP_009815971.1">
    <property type="nucleotide sequence ID" value="NC_048102.1"/>
</dbReference>
<accession>A0A3G3M5U9</accession>
<dbReference type="KEGG" id="vg:55007205"/>
<proteinExistence type="predicted"/>
<keyword evidence="2" id="KW-1185">Reference proteome</keyword>
<dbReference type="GeneID" id="55007205"/>
<evidence type="ECO:0000313" key="1">
    <source>
        <dbReference type="EMBL" id="AYR01786.1"/>
    </source>
</evidence>
<name>A0A3G3M5U9_9CAUD</name>
<sequence length="32" mass="3697">MDGIDEIESFYEDLEFDDASAVDYDLDFTTQS</sequence>
<organism evidence="1 2">
    <name type="scientific">Synechococcus phage S-P4</name>
    <dbReference type="NCBI Taxonomy" id="2484640"/>
    <lineage>
        <taxon>Viruses</taxon>
        <taxon>Duplodnaviria</taxon>
        <taxon>Heunggongvirae</taxon>
        <taxon>Uroviricota</taxon>
        <taxon>Caudoviricetes</taxon>
        <taxon>Pantevenvirales</taxon>
        <taxon>Kyanoviridae</taxon>
        <taxon>Leucotheavirus</taxon>
        <taxon>Leucotheavirus sp4</taxon>
    </lineage>
</organism>
<dbReference type="EMBL" id="MH920639">
    <property type="protein sequence ID" value="AYR01786.1"/>
    <property type="molecule type" value="Genomic_DNA"/>
</dbReference>
<dbReference type="Proteomes" id="UP000281181">
    <property type="component" value="Segment"/>
</dbReference>
<evidence type="ECO:0000313" key="2">
    <source>
        <dbReference type="Proteomes" id="UP000281181"/>
    </source>
</evidence>
<reference evidence="1 2" key="1">
    <citation type="submission" date="2018-09" db="EMBL/GenBank/DDBJ databases">
        <authorList>
            <person name="You S."/>
        </authorList>
    </citation>
    <scope>NUCLEOTIDE SEQUENCE [LARGE SCALE GENOMIC DNA]</scope>
</reference>
<protein>
    <submittedName>
        <fullName evidence="1">Uncharacterized protein</fullName>
    </submittedName>
</protein>